<dbReference type="PANTHER" id="PTHR23079:SF55">
    <property type="entry name" value="RNA-DIRECTED RNA POLYMERASE"/>
    <property type="match status" value="1"/>
</dbReference>
<dbReference type="Proteomes" id="UP000663842">
    <property type="component" value="Unassembled WGS sequence"/>
</dbReference>
<comment type="caution">
    <text evidence="3">The sequence shown here is derived from an EMBL/GenBank/DDBJ whole genome shotgun (WGS) entry which is preliminary data.</text>
</comment>
<gene>
    <name evidence="3" type="ORF">UXM345_LOCUS39030</name>
</gene>
<keyword evidence="1" id="KW-0694">RNA-binding</keyword>
<feature type="domain" description="RDRP core" evidence="2">
    <location>
        <begin position="1"/>
        <end position="69"/>
    </location>
</feature>
<feature type="non-terminal residue" evidence="3">
    <location>
        <position position="1"/>
    </location>
</feature>
<dbReference type="GO" id="GO:0031380">
    <property type="term" value="C:nuclear RNA-directed RNA polymerase complex"/>
    <property type="evidence" value="ECO:0007669"/>
    <property type="project" value="TreeGrafter"/>
</dbReference>
<dbReference type="GO" id="GO:0030422">
    <property type="term" value="P:siRNA processing"/>
    <property type="evidence" value="ECO:0007669"/>
    <property type="project" value="TreeGrafter"/>
</dbReference>
<keyword evidence="1" id="KW-0548">Nucleotidyltransferase</keyword>
<dbReference type="PANTHER" id="PTHR23079">
    <property type="entry name" value="RNA-DEPENDENT RNA POLYMERASE"/>
    <property type="match status" value="1"/>
</dbReference>
<sequence>YERIKKILINEVNVCDRHYEFLAFSSSQLREHSCWMFTRADDGTTVDSIRAWMGDFRNVRPVAKLAARVS</sequence>
<evidence type="ECO:0000256" key="1">
    <source>
        <dbReference type="RuleBase" id="RU363098"/>
    </source>
</evidence>
<evidence type="ECO:0000313" key="4">
    <source>
        <dbReference type="Proteomes" id="UP000663842"/>
    </source>
</evidence>
<proteinExistence type="inferred from homology"/>
<evidence type="ECO:0000259" key="2">
    <source>
        <dbReference type="Pfam" id="PF05183"/>
    </source>
</evidence>
<dbReference type="InterPro" id="IPR007855">
    <property type="entry name" value="RDRP"/>
</dbReference>
<dbReference type="EMBL" id="CAJOBF010035970">
    <property type="protein sequence ID" value="CAF4433608.1"/>
    <property type="molecule type" value="Genomic_DNA"/>
</dbReference>
<keyword evidence="1" id="KW-0808">Transferase</keyword>
<name>A0A820R8J3_9BILA</name>
<comment type="catalytic activity">
    <reaction evidence="1">
        <text>RNA(n) + a ribonucleoside 5'-triphosphate = RNA(n+1) + diphosphate</text>
        <dbReference type="Rhea" id="RHEA:21248"/>
        <dbReference type="Rhea" id="RHEA-COMP:14527"/>
        <dbReference type="Rhea" id="RHEA-COMP:17342"/>
        <dbReference type="ChEBI" id="CHEBI:33019"/>
        <dbReference type="ChEBI" id="CHEBI:61557"/>
        <dbReference type="ChEBI" id="CHEBI:140395"/>
        <dbReference type="EC" id="2.7.7.48"/>
    </reaction>
</comment>
<comment type="similarity">
    <text evidence="1">Belongs to the RdRP family.</text>
</comment>
<keyword evidence="1" id="KW-0696">RNA-directed RNA polymerase</keyword>
<organism evidence="3 4">
    <name type="scientific">Rotaria magnacalcarata</name>
    <dbReference type="NCBI Taxonomy" id="392030"/>
    <lineage>
        <taxon>Eukaryota</taxon>
        <taxon>Metazoa</taxon>
        <taxon>Spiralia</taxon>
        <taxon>Gnathifera</taxon>
        <taxon>Rotifera</taxon>
        <taxon>Eurotatoria</taxon>
        <taxon>Bdelloidea</taxon>
        <taxon>Philodinida</taxon>
        <taxon>Philodinidae</taxon>
        <taxon>Rotaria</taxon>
    </lineage>
</organism>
<dbReference type="InterPro" id="IPR057596">
    <property type="entry name" value="RDRP_core"/>
</dbReference>
<dbReference type="Pfam" id="PF05183">
    <property type="entry name" value="RdRP"/>
    <property type="match status" value="1"/>
</dbReference>
<dbReference type="AlphaFoldDB" id="A0A820R8J3"/>
<evidence type="ECO:0000313" key="3">
    <source>
        <dbReference type="EMBL" id="CAF4433608.1"/>
    </source>
</evidence>
<protein>
    <recommendedName>
        <fullName evidence="1">RNA-dependent RNA polymerase</fullName>
        <ecNumber evidence="1">2.7.7.48</ecNumber>
    </recommendedName>
</protein>
<dbReference type="GO" id="GO:0003968">
    <property type="term" value="F:RNA-directed RNA polymerase activity"/>
    <property type="evidence" value="ECO:0007669"/>
    <property type="project" value="UniProtKB-KW"/>
</dbReference>
<dbReference type="GO" id="GO:0003723">
    <property type="term" value="F:RNA binding"/>
    <property type="evidence" value="ECO:0007669"/>
    <property type="project" value="UniProtKB-KW"/>
</dbReference>
<reference evidence="3" key="1">
    <citation type="submission" date="2021-02" db="EMBL/GenBank/DDBJ databases">
        <authorList>
            <person name="Nowell W R."/>
        </authorList>
    </citation>
    <scope>NUCLEOTIDE SEQUENCE</scope>
</reference>
<accession>A0A820R8J3</accession>
<dbReference type="EC" id="2.7.7.48" evidence="1"/>